<dbReference type="RefSeq" id="XP_071909769.1">
    <property type="nucleotide sequence ID" value="XM_072053668.1"/>
</dbReference>
<evidence type="ECO:0000313" key="3">
    <source>
        <dbReference type="RefSeq" id="XP_071909769.1"/>
    </source>
</evidence>
<dbReference type="InterPro" id="IPR044824">
    <property type="entry name" value="MAIN-like"/>
</dbReference>
<name>A0ABM4UR64_COFAR</name>
<dbReference type="PANTHER" id="PTHR46033">
    <property type="entry name" value="PROTEIN MAIN-LIKE 2"/>
    <property type="match status" value="1"/>
</dbReference>
<evidence type="ECO:0000313" key="2">
    <source>
        <dbReference type="Proteomes" id="UP001652660"/>
    </source>
</evidence>
<dbReference type="InterPro" id="IPR019557">
    <property type="entry name" value="AminoTfrase-like_pln_mobile"/>
</dbReference>
<dbReference type="GeneID" id="140008790"/>
<protein>
    <submittedName>
        <fullName evidence="3">Protein MAIN-LIKE 1-like</fullName>
    </submittedName>
</protein>
<keyword evidence="2" id="KW-1185">Reference proteome</keyword>
<dbReference type="Pfam" id="PF10536">
    <property type="entry name" value="PMD"/>
    <property type="match status" value="1"/>
</dbReference>
<sequence length="235" mass="26463">MIRNFTVGDDVVEVLTGSGFENLLKFTGFFGIHCHYLVQAFATKYNSNTQSFILGQENAVKLYFGLRDILQITGLPISGIPLVCQEARGEEIANEIFPNLVVHFEMKGFHLKTLRDIATLKASDKEFAHPLDIRVRATVLYLLGCLIFPDSSCTHVRAIYGYFVKDINKISEYAWGEACLVEIHHSLSKFSSRNVSNEKYLIGSSMFALMVGHVQAPFRLRFLLSILLMVSGKLF</sequence>
<gene>
    <name evidence="3" type="primary">LOC140008790</name>
</gene>
<evidence type="ECO:0000259" key="1">
    <source>
        <dbReference type="Pfam" id="PF10536"/>
    </source>
</evidence>
<dbReference type="Proteomes" id="UP001652660">
    <property type="component" value="Chromosome 6c"/>
</dbReference>
<feature type="domain" description="Aminotransferase-like plant mobile" evidence="1">
    <location>
        <begin position="35"/>
        <end position="199"/>
    </location>
</feature>
<proteinExistence type="predicted"/>
<reference evidence="3" key="1">
    <citation type="submission" date="2025-08" db="UniProtKB">
        <authorList>
            <consortium name="RefSeq"/>
        </authorList>
    </citation>
    <scope>IDENTIFICATION</scope>
    <source>
        <tissue evidence="3">Leaves</tissue>
    </source>
</reference>
<organism evidence="2 3">
    <name type="scientific">Coffea arabica</name>
    <name type="common">Arabian coffee</name>
    <dbReference type="NCBI Taxonomy" id="13443"/>
    <lineage>
        <taxon>Eukaryota</taxon>
        <taxon>Viridiplantae</taxon>
        <taxon>Streptophyta</taxon>
        <taxon>Embryophyta</taxon>
        <taxon>Tracheophyta</taxon>
        <taxon>Spermatophyta</taxon>
        <taxon>Magnoliopsida</taxon>
        <taxon>eudicotyledons</taxon>
        <taxon>Gunneridae</taxon>
        <taxon>Pentapetalae</taxon>
        <taxon>asterids</taxon>
        <taxon>lamiids</taxon>
        <taxon>Gentianales</taxon>
        <taxon>Rubiaceae</taxon>
        <taxon>Ixoroideae</taxon>
        <taxon>Gardenieae complex</taxon>
        <taxon>Bertiereae - Coffeeae clade</taxon>
        <taxon>Coffeeae</taxon>
        <taxon>Coffea</taxon>
    </lineage>
</organism>
<accession>A0ABM4UR64</accession>
<dbReference type="PANTHER" id="PTHR46033:SF17">
    <property type="entry name" value="AMINOTRANSFERASE-LIKE PLANT MOBILE DOMAIN-CONTAINING PROTEIN"/>
    <property type="match status" value="1"/>
</dbReference>